<evidence type="ECO:0000313" key="5">
    <source>
        <dbReference type="Proteomes" id="UP001165069"/>
    </source>
</evidence>
<dbReference type="InterPro" id="IPR017850">
    <property type="entry name" value="Alkaline_phosphatase_core_sf"/>
</dbReference>
<keyword evidence="1" id="KW-0378">Hydrolase</keyword>
<dbReference type="PANTHER" id="PTHR47197:SF3">
    <property type="entry name" value="DIHYDRO-HEME D1 DEHYDROGENASE"/>
    <property type="match status" value="1"/>
</dbReference>
<evidence type="ECO:0000313" key="4">
    <source>
        <dbReference type="EMBL" id="GLH71502.1"/>
    </source>
</evidence>
<evidence type="ECO:0000256" key="1">
    <source>
        <dbReference type="ARBA" id="ARBA00022801"/>
    </source>
</evidence>
<dbReference type="Gene3D" id="3.40.720.10">
    <property type="entry name" value="Alkaline Phosphatase, subunit A"/>
    <property type="match status" value="1"/>
</dbReference>
<dbReference type="PANTHER" id="PTHR47197">
    <property type="entry name" value="PROTEIN NIRF"/>
    <property type="match status" value="1"/>
</dbReference>
<reference evidence="4 5" key="1">
    <citation type="journal article" date="2023" name="Antonie Van Leeuwenhoek">
        <title>Mesoterricola silvestris gen. nov., sp. nov., Mesoterricola sediminis sp. nov., Geothrix oryzae sp. nov., Geothrix edaphica sp. nov., Geothrix rubra sp. nov., and Geothrix limicola sp. nov., six novel members of Acidobacteriota isolated from soils.</title>
        <authorList>
            <person name="Itoh H."/>
            <person name="Sugisawa Y."/>
            <person name="Mise K."/>
            <person name="Xu Z."/>
            <person name="Kuniyasu M."/>
            <person name="Ushijima N."/>
            <person name="Kawano K."/>
            <person name="Kobayashi E."/>
            <person name="Shiratori Y."/>
            <person name="Masuda Y."/>
            <person name="Senoo K."/>
        </authorList>
    </citation>
    <scope>NUCLEOTIDE SEQUENCE [LARGE SCALE GENOMIC DNA]</scope>
    <source>
        <strain evidence="4 5">Red804</strain>
    </source>
</reference>
<dbReference type="RefSeq" id="WP_285568645.1">
    <property type="nucleotide sequence ID" value="NZ_BSDE01000001.1"/>
</dbReference>
<organism evidence="4 5">
    <name type="scientific">Geothrix limicola</name>
    <dbReference type="NCBI Taxonomy" id="2927978"/>
    <lineage>
        <taxon>Bacteria</taxon>
        <taxon>Pseudomonadati</taxon>
        <taxon>Acidobacteriota</taxon>
        <taxon>Holophagae</taxon>
        <taxon>Holophagales</taxon>
        <taxon>Holophagaceae</taxon>
        <taxon>Geothrix</taxon>
    </lineage>
</organism>
<dbReference type="SUPFAM" id="SSF50969">
    <property type="entry name" value="YVTN repeat-like/Quinoprotein amine dehydrogenase"/>
    <property type="match status" value="1"/>
</dbReference>
<accession>A0ABQ5Q9W2</accession>
<dbReference type="EMBL" id="BSDE01000001">
    <property type="protein sequence ID" value="GLH71502.1"/>
    <property type="molecule type" value="Genomic_DNA"/>
</dbReference>
<dbReference type="InterPro" id="IPR007312">
    <property type="entry name" value="Phosphoesterase"/>
</dbReference>
<comment type="caution">
    <text evidence="4">The sequence shown here is derived from an EMBL/GenBank/DDBJ whole genome shotgun (WGS) entry which is preliminary data.</text>
</comment>
<dbReference type="InterPro" id="IPR015943">
    <property type="entry name" value="WD40/YVTN_repeat-like_dom_sf"/>
</dbReference>
<dbReference type="Pfam" id="PF04185">
    <property type="entry name" value="Phosphoesterase"/>
    <property type="match status" value="1"/>
</dbReference>
<evidence type="ECO:0000256" key="3">
    <source>
        <dbReference type="SAM" id="SignalP"/>
    </source>
</evidence>
<gene>
    <name evidence="4" type="ORF">GETHLI_00040</name>
</gene>
<feature type="chain" id="PRO_5045355244" evidence="3">
    <location>
        <begin position="21"/>
        <end position="869"/>
    </location>
</feature>
<sequence>MKAAHVISLILALGALAVRAAMPAHEGAAGPTAESAARQAPESAPRQAAVGAAHRGGTLVATGQTVRPAGQVIAFSGRPLDVALTSDGKVLLVKTDEGVLVVDAVTWTQRQSLPYVAKDGASMHGLAVARDGRSAWLSVGNGLLVELRRDGDTWAWGRRIPLPSRDKGSAYPCGVALAADGRTALVALSRANSLAVVDLAEARVAGEIPVGVAPYGVAITPDGRRAFVSNWGGRRPGAGARTMLSAGTPVQVDDRGLPTSGTVSQVDLVARVVTAEVAVGLHPSQVLLDAESQRIFVANANSDTVSILDAAAFTVRDTVSLRPDPALPFGSLPNALALTPDGRRLLVANGGNNAVGVVELQPKAKVAGFLPTGWFPAALATDGRSLFIANAKGDGSRLGEPGHRKWAVGLQRGTLQKVVLPSADELKAYTGEVSALSLVPEALRALERGRAGAKPVPVPARAGAPSVFKHVVYVLKENRTYDQVFGDLKQGNGDPNLCIYGREVTPNHHALAESFVLLDNYYCNGIVSADGHQWATQGITSDYQEKAFGEWTRSYDFGTDPLAFAPTPFLWDHALIRGLSFRNYGEFDFPTIEPATAKWDDFHDAKQRPRFIQNIPLEALRTYTSPTFPGWEMRIPDQVRVDAFLKEFRESEASGQWPSLILVYLPQDHTRGATPGAPTPRAHLADNDLALGRLVEAISKSRFWKDTCIFVNEDDPQDGFDHVDGHRSLCLVISPYTKRGRVISRFYNQGSVLHTMERMLGLPPMNQLDGAAPTMEACFTGKPDFRPFAALPARVPLDEKNPAGTPIGMDFSRPDRIDDNALNHVLWVAEKGAIPYPSAFSGAHGKGLKRLSLRLDARPTLDDDGDDDD</sequence>
<dbReference type="Gene3D" id="2.130.10.10">
    <property type="entry name" value="YVTN repeat-like/Quinoprotein amine dehydrogenase"/>
    <property type="match status" value="2"/>
</dbReference>
<dbReference type="InterPro" id="IPR051200">
    <property type="entry name" value="Host-pathogen_enzymatic-act"/>
</dbReference>
<dbReference type="Proteomes" id="UP001165069">
    <property type="component" value="Unassembled WGS sequence"/>
</dbReference>
<protein>
    <submittedName>
        <fullName evidence="4">Phosphoesterase</fullName>
    </submittedName>
</protein>
<feature type="region of interest" description="Disordered" evidence="2">
    <location>
        <begin position="29"/>
        <end position="52"/>
    </location>
</feature>
<dbReference type="SUPFAM" id="SSF53649">
    <property type="entry name" value="Alkaline phosphatase-like"/>
    <property type="match status" value="1"/>
</dbReference>
<evidence type="ECO:0000256" key="2">
    <source>
        <dbReference type="SAM" id="MobiDB-lite"/>
    </source>
</evidence>
<dbReference type="InterPro" id="IPR011044">
    <property type="entry name" value="Quino_amine_DH_bsu"/>
</dbReference>
<proteinExistence type="predicted"/>
<keyword evidence="5" id="KW-1185">Reference proteome</keyword>
<name>A0ABQ5Q9W2_9BACT</name>
<keyword evidence="3" id="KW-0732">Signal</keyword>
<feature type="signal peptide" evidence="3">
    <location>
        <begin position="1"/>
        <end position="20"/>
    </location>
</feature>